<dbReference type="Pfam" id="PF12807">
    <property type="entry name" value="eIF3_p135"/>
    <property type="match status" value="1"/>
</dbReference>
<keyword evidence="1" id="KW-0963">Cytoplasm</keyword>
<dbReference type="PANTHER" id="PTHR12601:SF6">
    <property type="entry name" value="CLUSTERED MITOCHONDRIA PROTEIN HOMOLOG"/>
    <property type="match status" value="1"/>
</dbReference>
<dbReference type="InterPro" id="IPR025697">
    <property type="entry name" value="CLU_dom"/>
</dbReference>
<reference evidence="4" key="1">
    <citation type="submission" date="2021-02" db="EMBL/GenBank/DDBJ databases">
        <title>First Annotated Genome of the Yellow-green Alga Tribonema minus.</title>
        <authorList>
            <person name="Mahan K.M."/>
        </authorList>
    </citation>
    <scope>NUCLEOTIDE SEQUENCE</scope>
    <source>
        <strain evidence="4">UTEX B ZZ1240</strain>
    </source>
</reference>
<feature type="compositionally biased region" description="Low complexity" evidence="2">
    <location>
        <begin position="1409"/>
        <end position="1423"/>
    </location>
</feature>
<feature type="compositionally biased region" description="Basic and acidic residues" evidence="2">
    <location>
        <begin position="635"/>
        <end position="660"/>
    </location>
</feature>
<feature type="compositionally biased region" description="Basic and acidic residues" evidence="2">
    <location>
        <begin position="617"/>
        <end position="626"/>
    </location>
</feature>
<gene>
    <name evidence="4" type="ORF">JKP88DRAFT_267170</name>
</gene>
<keyword evidence="5" id="KW-1185">Reference proteome</keyword>
<proteinExistence type="predicted"/>
<dbReference type="PROSITE" id="PS51823">
    <property type="entry name" value="CLU"/>
    <property type="match status" value="1"/>
</dbReference>
<evidence type="ECO:0000256" key="2">
    <source>
        <dbReference type="SAM" id="MobiDB-lite"/>
    </source>
</evidence>
<dbReference type="GO" id="GO:0005737">
    <property type="term" value="C:cytoplasm"/>
    <property type="evidence" value="ECO:0007669"/>
    <property type="project" value="TreeGrafter"/>
</dbReference>
<dbReference type="OrthoDB" id="1414216at2759"/>
<dbReference type="PANTHER" id="PTHR12601">
    <property type="entry name" value="EUKARYOTIC TRANSLATION INITIATION FACTOR 3 SUBUNIT EIF-3"/>
    <property type="match status" value="1"/>
</dbReference>
<feature type="compositionally biased region" description="Basic and acidic residues" evidence="2">
    <location>
        <begin position="227"/>
        <end position="236"/>
    </location>
</feature>
<dbReference type="Pfam" id="PF15044">
    <property type="entry name" value="CLU_N"/>
    <property type="match status" value="1"/>
</dbReference>
<dbReference type="InterPro" id="IPR023231">
    <property type="entry name" value="GSKIP_dom_sf"/>
</dbReference>
<feature type="domain" description="Clu" evidence="3">
    <location>
        <begin position="343"/>
        <end position="696"/>
    </location>
</feature>
<protein>
    <submittedName>
        <fullName evidence="4">Clustered mitochondria-domain-containing protein</fullName>
    </submittedName>
</protein>
<evidence type="ECO:0000313" key="4">
    <source>
        <dbReference type="EMBL" id="KAG5189837.1"/>
    </source>
</evidence>
<feature type="region of interest" description="Disordered" evidence="2">
    <location>
        <begin position="603"/>
        <end position="660"/>
    </location>
</feature>
<dbReference type="InterPro" id="IPR028275">
    <property type="entry name" value="CLU_N"/>
</dbReference>
<sequence length="1476" mass="156245">MADKRSDEEVAVDPSEDNAGTVTANAEVEEGPVPMDVEEEEEEPATPTLNVLVHPPKGCSAAQAILLQGITPTEMAASVRQLLLEAPEVCYMTSYKLHLLAGGKTVEEINDFVELESLEPVAAALAAAVAQEDAPPPTIEMQMEMEDYTVKKVRDHVKRFKELLMYPPEAADGTVPGDAEASSKARKKLAKTSKAAAAAAGGGKSGAAAEEDQAAEKAQQQQQQQRGGDDPQKAAEEQADALARLKDASIPVGRPQGLAAFYDVALATDISHVPKGAGLGAGSRCLKSLVFGAWNPPPARRRLLGDLVYLEVVTLDDATLHVTATPAGFYVNNTRHATFDPAPAAVPHFSHDLLTCLISASPSFREHWTAVMARAAERAVLPEDPLQTLAVMVRDGKVDAVTTTPQWNVPNTTEGINNPLGPHMADQSRAEEDATSTFGMEERGPLRDWNEELQSDFQEAATLGAQAICQGYVTPINGMESPRSHVYVFNNIFFSNALDTKEGGRAVNGDPMAHKSALHDLHNVKAISMFETPGLHTLAMAVVDYLGRRIVAQSVIPGILQGDSTFKLVYGAVEPSHPLKLDADMHEQLRKLAPKLLIAERTLPAIPMPAAEGEGEEGGKKEKEGGEGEGNGEGQKGEEKAGVEGEGKGEGEKGEEKGDQEVSLCGAVELKGIEGYDARRYIMEVIRLTPRDANWVDGDGSEHKGTGVYTDWLAANAADAKKRADASVKTGGSSYEDRTAALCMAVLRQELVAHFVRSRLVTWQRNRKIELVKAKQEEQQAAVDAAASQAATENGDGEAVSKTAADKHLIFNFNNCRHRSRAQAEADDATIVSLTQEDVAALKAGEAEMFESLRMNVNVFMPYKGCSDAAQLTKDEALVRDAAMYLWETVLPSVTSEVKKGAFSPRDGTHLTSMLHTMGINIRYLGRLATCAAEEEAQDRTSADGKERRWRMPLYWLDLLEMEMAARAVKHVLAALLKAAPAAIAAPAPTLVTLLNCLLGAPPGAGEAAAATPPKQASPLGSPLGVNGHKTTGGGAKGKKGKGGKGGAGGSSGDVAGLAAGAGVPAVPTACAGMTHASLWKLVADEVKDYFRHDLAVLGAPAPQPERAASLRIALLRRICQQLGVRVVSRAYDMSAAEPLTLGDVVDVVPRAKSCLPPNPFPEAATYIEHSRQQLNTGNLQMAFELAQHAGQALQRVCSGMHIDFAAALEAQAIVLHSAGSYHEAAALQAKALAFYAQLRGFDANLAMACHERLAVFYGTAGSHVAALRHMRAYCYLLELSAGPRHPDLSTSYLHLAQMYADVKQPNMSVESLKESLRRENVDRLVEGQAHRALATLMESGKHFKDALHQERSAYSIFKSMLGIDHVQSRQSSQSLSRLAGLAVDATRTQLSIESNRAATARAVAQAGASPAAAAGGSVSGSGKSKKKKKKSGSGASTSASTSATAATADAATAPAATAPAATAPAATATAEGAQS</sequence>
<dbReference type="InterPro" id="IPR027523">
    <property type="entry name" value="CLU_prot"/>
</dbReference>
<evidence type="ECO:0000259" key="3">
    <source>
        <dbReference type="PROSITE" id="PS51823"/>
    </source>
</evidence>
<dbReference type="Proteomes" id="UP000664859">
    <property type="component" value="Unassembled WGS sequence"/>
</dbReference>
<comment type="caution">
    <text evidence="4">The sequence shown here is derived from an EMBL/GenBank/DDBJ whole genome shotgun (WGS) entry which is preliminary data.</text>
</comment>
<dbReference type="SUPFAM" id="SSF103107">
    <property type="entry name" value="Hypothetical protein c14orf129, hspc210"/>
    <property type="match status" value="1"/>
</dbReference>
<feature type="region of interest" description="Disordered" evidence="2">
    <location>
        <begin position="200"/>
        <end position="236"/>
    </location>
</feature>
<feature type="compositionally biased region" description="Low complexity" evidence="2">
    <location>
        <begin position="216"/>
        <end position="225"/>
    </location>
</feature>
<dbReference type="EMBL" id="JAFCMP010000044">
    <property type="protein sequence ID" value="KAG5189837.1"/>
    <property type="molecule type" value="Genomic_DNA"/>
</dbReference>
<feature type="region of interest" description="Disordered" evidence="2">
    <location>
        <begin position="1005"/>
        <end position="1050"/>
    </location>
</feature>
<dbReference type="InterPro" id="IPR033646">
    <property type="entry name" value="CLU-central"/>
</dbReference>
<dbReference type="Gene3D" id="1.25.40.10">
    <property type="entry name" value="Tetratricopeptide repeat domain"/>
    <property type="match status" value="1"/>
</dbReference>
<name>A0A836CKQ1_9STRA</name>
<feature type="compositionally biased region" description="Low complexity" evidence="2">
    <location>
        <begin position="1433"/>
        <end position="1476"/>
    </location>
</feature>
<evidence type="ECO:0000313" key="5">
    <source>
        <dbReference type="Proteomes" id="UP000664859"/>
    </source>
</evidence>
<feature type="region of interest" description="Disordered" evidence="2">
    <location>
        <begin position="1409"/>
        <end position="1476"/>
    </location>
</feature>
<dbReference type="CDD" id="cd15466">
    <property type="entry name" value="CLU-central"/>
    <property type="match status" value="1"/>
</dbReference>
<dbReference type="SUPFAM" id="SSF48452">
    <property type="entry name" value="TPR-like"/>
    <property type="match status" value="1"/>
</dbReference>
<feature type="region of interest" description="Disordered" evidence="2">
    <location>
        <begin position="1"/>
        <end position="44"/>
    </location>
</feature>
<evidence type="ECO:0000256" key="1">
    <source>
        <dbReference type="ARBA" id="ARBA00022490"/>
    </source>
</evidence>
<feature type="compositionally biased region" description="Low complexity" evidence="2">
    <location>
        <begin position="1005"/>
        <end position="1019"/>
    </location>
</feature>
<dbReference type="InterPro" id="IPR011990">
    <property type="entry name" value="TPR-like_helical_dom_sf"/>
</dbReference>
<accession>A0A836CKQ1</accession>
<organism evidence="4 5">
    <name type="scientific">Tribonema minus</name>
    <dbReference type="NCBI Taxonomy" id="303371"/>
    <lineage>
        <taxon>Eukaryota</taxon>
        <taxon>Sar</taxon>
        <taxon>Stramenopiles</taxon>
        <taxon>Ochrophyta</taxon>
        <taxon>PX clade</taxon>
        <taxon>Xanthophyceae</taxon>
        <taxon>Tribonematales</taxon>
        <taxon>Tribonemataceae</taxon>
        <taxon>Tribonema</taxon>
    </lineage>
</organism>
<dbReference type="Pfam" id="PF13236">
    <property type="entry name" value="CLU"/>
    <property type="match status" value="1"/>
</dbReference>